<feature type="region of interest" description="Disordered" evidence="1">
    <location>
        <begin position="48"/>
        <end position="67"/>
    </location>
</feature>
<name>A0AA37UTQ0_9PEZI</name>
<comment type="caution">
    <text evidence="2">The sequence shown here is derived from an EMBL/GenBank/DDBJ whole genome shotgun (WGS) entry which is preliminary data.</text>
</comment>
<organism evidence="2 3">
    <name type="scientific">Colletotrichum spaethianum</name>
    <dbReference type="NCBI Taxonomy" id="700344"/>
    <lineage>
        <taxon>Eukaryota</taxon>
        <taxon>Fungi</taxon>
        <taxon>Dikarya</taxon>
        <taxon>Ascomycota</taxon>
        <taxon>Pezizomycotina</taxon>
        <taxon>Sordariomycetes</taxon>
        <taxon>Hypocreomycetidae</taxon>
        <taxon>Glomerellales</taxon>
        <taxon>Glomerellaceae</taxon>
        <taxon>Colletotrichum</taxon>
        <taxon>Colletotrichum spaethianum species complex</taxon>
    </lineage>
</organism>
<dbReference type="RefSeq" id="XP_049134733.1">
    <property type="nucleotide sequence ID" value="XM_049278776.1"/>
</dbReference>
<dbReference type="GeneID" id="73333366"/>
<dbReference type="Proteomes" id="UP001055115">
    <property type="component" value="Unassembled WGS sequence"/>
</dbReference>
<evidence type="ECO:0000313" key="3">
    <source>
        <dbReference type="Proteomes" id="UP001055115"/>
    </source>
</evidence>
<proteinExistence type="predicted"/>
<evidence type="ECO:0000313" key="2">
    <source>
        <dbReference type="EMBL" id="GKT52383.1"/>
    </source>
</evidence>
<evidence type="ECO:0000256" key="1">
    <source>
        <dbReference type="SAM" id="MobiDB-lite"/>
    </source>
</evidence>
<gene>
    <name evidence="2" type="ORF">ColSpa_12564</name>
</gene>
<sequence length="447" mass="50537">MLATFTSSKETSMASFKLPRPESQIALEDLDLIFYSGSDTEYQQKVADRLSQDYGRNRDDENGRDTGYKTTKTVVFYNTKSRSDHSSYMVFIEALRNCAGDTFDVFESTLRQSTSDRGLVLTVGGDPRSAMGLLEGARHMVLHKTRTKDVRDRQTTLVVKRASLLPRDKWRAQMECALAEGINPRHVTIHSQLSLEEIRSLEPPREFEELHLDAFIIGAMERYPSMNIRRLTDCFVHNFEMFRVTIKRLQVLGLVRGREISLGALDWQLRHERALNAARLLSVTQNNVSAATFLSFIDENTDPRTRAAMIDIVAIILESSGRYDFLKVAHVWPESAGMASILSECRDPSHKTIMDGAIWMNLGVYRLYMCMCRGGENEPLIEAADGLMLISPRRCVVIYEKAQEITRLLQVLVAQRRGTGGATSTVKLPEDQVLSSRDTWCSPGHTT</sequence>
<accession>A0AA37UTQ0</accession>
<protein>
    <submittedName>
        <fullName evidence="2">Uncharacterized protein</fullName>
    </submittedName>
</protein>
<dbReference type="EMBL" id="BQXU01000066">
    <property type="protein sequence ID" value="GKT52383.1"/>
    <property type="molecule type" value="Genomic_DNA"/>
</dbReference>
<reference evidence="2 3" key="1">
    <citation type="submission" date="2022-03" db="EMBL/GenBank/DDBJ databases">
        <title>Genome data of Colletotrichum spp.</title>
        <authorList>
            <person name="Utami Y.D."/>
            <person name="Hiruma K."/>
        </authorList>
    </citation>
    <scope>NUCLEOTIDE SEQUENCE [LARGE SCALE GENOMIC DNA]</scope>
    <source>
        <strain evidence="2 3">MAFF 239500</strain>
    </source>
</reference>
<keyword evidence="3" id="KW-1185">Reference proteome</keyword>
<dbReference type="AlphaFoldDB" id="A0AA37UTQ0"/>